<proteinExistence type="predicted"/>
<keyword evidence="5" id="KW-1185">Reference proteome</keyword>
<evidence type="ECO:0000256" key="2">
    <source>
        <dbReference type="SAM" id="MobiDB-lite"/>
    </source>
</evidence>
<feature type="compositionally biased region" description="Polar residues" evidence="2">
    <location>
        <begin position="7"/>
        <end position="20"/>
    </location>
</feature>
<dbReference type="OrthoDB" id="426385at2759"/>
<dbReference type="PROSITE" id="PS50103">
    <property type="entry name" value="ZF_C3H1"/>
    <property type="match status" value="1"/>
</dbReference>
<dbReference type="GO" id="GO:0008270">
    <property type="term" value="F:zinc ion binding"/>
    <property type="evidence" value="ECO:0007669"/>
    <property type="project" value="UniProtKB-KW"/>
</dbReference>
<feature type="zinc finger region" description="C3H1-type" evidence="1">
    <location>
        <begin position="68"/>
        <end position="91"/>
    </location>
</feature>
<keyword evidence="1" id="KW-0479">Metal-binding</keyword>
<evidence type="ECO:0000313" key="5">
    <source>
        <dbReference type="Proteomes" id="UP000601435"/>
    </source>
</evidence>
<feature type="non-terminal residue" evidence="4">
    <location>
        <position position="1"/>
    </location>
</feature>
<name>A0A812ZYW7_9DINO</name>
<organism evidence="4 5">
    <name type="scientific">Symbiodinium necroappetens</name>
    <dbReference type="NCBI Taxonomy" id="1628268"/>
    <lineage>
        <taxon>Eukaryota</taxon>
        <taxon>Sar</taxon>
        <taxon>Alveolata</taxon>
        <taxon>Dinophyceae</taxon>
        <taxon>Suessiales</taxon>
        <taxon>Symbiodiniaceae</taxon>
        <taxon>Symbiodinium</taxon>
    </lineage>
</organism>
<protein>
    <recommendedName>
        <fullName evidence="3">C3H1-type domain-containing protein</fullName>
    </recommendedName>
</protein>
<keyword evidence="1" id="KW-0863">Zinc-finger</keyword>
<accession>A0A812ZYW7</accession>
<sequence length="239" mass="26858">APYAGSFPTSSAGYESSSQDRALHEDVLGAAPTPERMLSLALGQPEHWSLREQPTASVRRHARGTCVPCVFFVVHNHCHFGDRCGCCHDVSHRNAATLQRFQFAASDAVRQAVRPDPEGKPKGNSSSEGPNLQPPKPEAQRFRAGERAASWRSLSLSDWLEDVDQGKGALHQYRARLLAHFDSLEQILGLYTVRRSDGHWMLDQLFFHDLKIDKVGHRRLFDKWFKNRMASADFGTSHQ</sequence>
<feature type="region of interest" description="Disordered" evidence="2">
    <location>
        <begin position="1"/>
        <end position="21"/>
    </location>
</feature>
<reference evidence="4" key="1">
    <citation type="submission" date="2021-02" db="EMBL/GenBank/DDBJ databases">
        <authorList>
            <person name="Dougan E. K."/>
            <person name="Rhodes N."/>
            <person name="Thang M."/>
            <person name="Chan C."/>
        </authorList>
    </citation>
    <scope>NUCLEOTIDE SEQUENCE</scope>
</reference>
<keyword evidence="1" id="KW-0862">Zinc</keyword>
<evidence type="ECO:0000259" key="3">
    <source>
        <dbReference type="PROSITE" id="PS50103"/>
    </source>
</evidence>
<dbReference type="InterPro" id="IPR000571">
    <property type="entry name" value="Znf_CCCH"/>
</dbReference>
<gene>
    <name evidence="4" type="ORF">SNEC2469_LOCUS25704</name>
</gene>
<evidence type="ECO:0000256" key="1">
    <source>
        <dbReference type="PROSITE-ProRule" id="PRU00723"/>
    </source>
</evidence>
<feature type="domain" description="C3H1-type" evidence="3">
    <location>
        <begin position="68"/>
        <end position="91"/>
    </location>
</feature>
<feature type="region of interest" description="Disordered" evidence="2">
    <location>
        <begin position="112"/>
        <end position="144"/>
    </location>
</feature>
<dbReference type="Proteomes" id="UP000601435">
    <property type="component" value="Unassembled WGS sequence"/>
</dbReference>
<dbReference type="EMBL" id="CAJNJA010051031">
    <property type="protein sequence ID" value="CAE7843353.1"/>
    <property type="molecule type" value="Genomic_DNA"/>
</dbReference>
<evidence type="ECO:0000313" key="4">
    <source>
        <dbReference type="EMBL" id="CAE7843353.1"/>
    </source>
</evidence>
<dbReference type="AlphaFoldDB" id="A0A812ZYW7"/>
<comment type="caution">
    <text evidence="4">The sequence shown here is derived from an EMBL/GenBank/DDBJ whole genome shotgun (WGS) entry which is preliminary data.</text>
</comment>